<sequence length="318" mass="34117">MCEPTGRLQCFVEALSVDGKGTIRLLERSIGQAGADLSASLSAAVYQHVYMQPYPPPPDLANPDADLTAELEQANATRPRVESGWSLLEHAPDGGVVAIRHGRSRRLMAGQFMVADGVLPARSGASLTVQLPAGSRSQQPGFLYCFGENFVDANDLSPLVRLYFNVGANDAAAFVKALTGALNRYQIPFQFKITVRGADFIRTDNAVLYLAQDHFRAAVLAIRAGIAEIDGLLADDVPLFAKRLSGGIGFAEDPGHGDSFGTSRSRLVAAALMSAHEDDRFVWNAFERAFADTVAAAKLDLAALHLNPGSPDIYEVWS</sequence>
<organism evidence="1 2">
    <name type="scientific">Bradyrhizobium stylosanthis</name>
    <dbReference type="NCBI Taxonomy" id="1803665"/>
    <lineage>
        <taxon>Bacteria</taxon>
        <taxon>Pseudomonadati</taxon>
        <taxon>Pseudomonadota</taxon>
        <taxon>Alphaproteobacteria</taxon>
        <taxon>Hyphomicrobiales</taxon>
        <taxon>Nitrobacteraceae</taxon>
        <taxon>Bradyrhizobium</taxon>
    </lineage>
</organism>
<dbReference type="RefSeq" id="WP_145658521.1">
    <property type="nucleotide sequence ID" value="NZ_VITK01000002.1"/>
</dbReference>
<dbReference type="InterPro" id="IPR040871">
    <property type="entry name" value="HopA1"/>
</dbReference>
<dbReference type="Proteomes" id="UP000319949">
    <property type="component" value="Unassembled WGS sequence"/>
</dbReference>
<reference evidence="1 2" key="1">
    <citation type="submission" date="2019-06" db="EMBL/GenBank/DDBJ databases">
        <title>Genomic Encyclopedia of Type Strains, Phase IV (KMG-V): Genome sequencing to study the core and pangenomes of soil and plant-associated prokaryotes.</title>
        <authorList>
            <person name="Whitman W."/>
        </authorList>
    </citation>
    <scope>NUCLEOTIDE SEQUENCE [LARGE SCALE GENOMIC DNA]</scope>
    <source>
        <strain evidence="1 2">BR 510</strain>
    </source>
</reference>
<dbReference type="OrthoDB" id="939976at2"/>
<dbReference type="EMBL" id="VITK01000002">
    <property type="protein sequence ID" value="TWB03770.1"/>
    <property type="molecule type" value="Genomic_DNA"/>
</dbReference>
<keyword evidence="2" id="KW-1185">Reference proteome</keyword>
<proteinExistence type="predicted"/>
<name>A0A560E3A2_9BRAD</name>
<evidence type="ECO:0000313" key="1">
    <source>
        <dbReference type="EMBL" id="TWB03770.1"/>
    </source>
</evidence>
<dbReference type="AlphaFoldDB" id="A0A560E3A2"/>
<accession>A0A560E3A2</accession>
<protein>
    <submittedName>
        <fullName evidence="1">Uncharacterized protein</fullName>
    </submittedName>
</protein>
<evidence type="ECO:0000313" key="2">
    <source>
        <dbReference type="Proteomes" id="UP000319949"/>
    </source>
</evidence>
<gene>
    <name evidence="1" type="ORF">FBZ96_102243</name>
</gene>
<dbReference type="STRING" id="1803665.GCA_001641335_02283"/>
<comment type="caution">
    <text evidence="1">The sequence shown here is derived from an EMBL/GenBank/DDBJ whole genome shotgun (WGS) entry which is preliminary data.</text>
</comment>
<dbReference type="Pfam" id="PF17914">
    <property type="entry name" value="HopA1"/>
    <property type="match status" value="1"/>
</dbReference>